<dbReference type="SMART" id="SM00674">
    <property type="entry name" value="CENPB"/>
    <property type="match status" value="1"/>
</dbReference>
<reference evidence="3" key="1">
    <citation type="submission" date="2023-08" db="EMBL/GenBank/DDBJ databases">
        <title>Reference Genome Resource for the Citrus Pathogen Phytophthora citrophthora.</title>
        <authorList>
            <person name="Moller H."/>
            <person name="Coetzee B."/>
            <person name="Rose L.J."/>
            <person name="Van Niekerk J.M."/>
        </authorList>
    </citation>
    <scope>NUCLEOTIDE SEQUENCE</scope>
    <source>
        <strain evidence="3">STE-U-9442</strain>
    </source>
</reference>
<evidence type="ECO:0000313" key="3">
    <source>
        <dbReference type="EMBL" id="KAK1932245.1"/>
    </source>
</evidence>
<dbReference type="SUPFAM" id="SSF46689">
    <property type="entry name" value="Homeodomain-like"/>
    <property type="match status" value="1"/>
</dbReference>
<dbReference type="Gene3D" id="1.10.10.60">
    <property type="entry name" value="Homeodomain-like"/>
    <property type="match status" value="2"/>
</dbReference>
<sequence length="539" mass="61221">MGRKQKHVGNLTFEQKKKICIWHDDHPSMTQTELAEKAKKEFVLDKQPGQATISGLLKNAHRYKNAKDEDLQSRRTRKVVFPELDEALANWILCCQTQGIMLDGNIVKAKGARMLDKMGVVGDDRVAFSNGWLQAFQRRHGFHSFKAHGESGSVSEQAIPALLEIIRGEVKNYALANVYNFDETGLFYKLCPDRTIASMQIAGAKKSKTRITVALCCNADGSDLREPLFIGHAKKPRCFKKKTGDQHGFLYRNNKKAWMTGVLFRDWLHEFNVDMEKQKRKVLLLIDNASSHSITGMSLSNVKVHFLPPNTTSKLQPLDAGIIGALKRRYRRRQLQHALDKEEEGIDRDIYAVDQLLAMKWVKSCWRDISKDLVLNCFRHTGIVLGRSSSRRSRKEVDSILRGELLSCLERLRVRDPMSVEDFVCNPAEDDTEIESLTREDLLNDSTDDLFLSTASENTDLDDTVEDEEAVATSTELTTKAKVDAVRSVLFLLPDHPDIEQKLLAGLRTLQIRVRNDLRAETEEALTQTTITSYFQSQN</sequence>
<dbReference type="Pfam" id="PF03221">
    <property type="entry name" value="HTH_Tnp_Tc5"/>
    <property type="match status" value="1"/>
</dbReference>
<dbReference type="InterPro" id="IPR009057">
    <property type="entry name" value="Homeodomain-like_sf"/>
</dbReference>
<dbReference type="GO" id="GO:0003677">
    <property type="term" value="F:DNA binding"/>
    <property type="evidence" value="ECO:0007669"/>
    <property type="project" value="UniProtKB-KW"/>
</dbReference>
<protein>
    <submittedName>
        <fullName evidence="3">ARS-binding protein 1</fullName>
    </submittedName>
</protein>
<dbReference type="InterPro" id="IPR004875">
    <property type="entry name" value="DDE_SF_endonuclease_dom"/>
</dbReference>
<dbReference type="InterPro" id="IPR050863">
    <property type="entry name" value="CenT-Element_Derived"/>
</dbReference>
<dbReference type="EMBL" id="JASMQC010000030">
    <property type="protein sequence ID" value="KAK1932245.1"/>
    <property type="molecule type" value="Genomic_DNA"/>
</dbReference>
<dbReference type="Gene3D" id="3.30.420.10">
    <property type="entry name" value="Ribonuclease H-like superfamily/Ribonuclease H"/>
    <property type="match status" value="1"/>
</dbReference>
<evidence type="ECO:0000256" key="1">
    <source>
        <dbReference type="ARBA" id="ARBA00023125"/>
    </source>
</evidence>
<dbReference type="GO" id="GO:0005634">
    <property type="term" value="C:nucleus"/>
    <property type="evidence" value="ECO:0007669"/>
    <property type="project" value="TreeGrafter"/>
</dbReference>
<dbReference type="Pfam" id="PF03184">
    <property type="entry name" value="DDE_1"/>
    <property type="match status" value="1"/>
</dbReference>
<dbReference type="AlphaFoldDB" id="A0AAD9G5K8"/>
<comment type="caution">
    <text evidence="3">The sequence shown here is derived from an EMBL/GenBank/DDBJ whole genome shotgun (WGS) entry which is preliminary data.</text>
</comment>
<dbReference type="PANTHER" id="PTHR19303">
    <property type="entry name" value="TRANSPOSON"/>
    <property type="match status" value="1"/>
</dbReference>
<feature type="domain" description="HTH CENPB-type" evidence="2">
    <location>
        <begin position="72"/>
        <end position="146"/>
    </location>
</feature>
<accession>A0AAD9G5K8</accession>
<dbReference type="PROSITE" id="PS51253">
    <property type="entry name" value="HTH_CENPB"/>
    <property type="match status" value="1"/>
</dbReference>
<organism evidence="3 4">
    <name type="scientific">Phytophthora citrophthora</name>
    <dbReference type="NCBI Taxonomy" id="4793"/>
    <lineage>
        <taxon>Eukaryota</taxon>
        <taxon>Sar</taxon>
        <taxon>Stramenopiles</taxon>
        <taxon>Oomycota</taxon>
        <taxon>Peronosporomycetes</taxon>
        <taxon>Peronosporales</taxon>
        <taxon>Peronosporaceae</taxon>
        <taxon>Phytophthora</taxon>
    </lineage>
</organism>
<evidence type="ECO:0000259" key="2">
    <source>
        <dbReference type="PROSITE" id="PS51253"/>
    </source>
</evidence>
<keyword evidence="4" id="KW-1185">Reference proteome</keyword>
<keyword evidence="1" id="KW-0238">DNA-binding</keyword>
<proteinExistence type="predicted"/>
<dbReference type="InterPro" id="IPR006600">
    <property type="entry name" value="HTH_CenpB_DNA-bd_dom"/>
</dbReference>
<dbReference type="InterPro" id="IPR036397">
    <property type="entry name" value="RNaseH_sf"/>
</dbReference>
<name>A0AAD9G5K8_9STRA</name>
<gene>
    <name evidence="3" type="ORF">P3T76_012239</name>
</gene>
<dbReference type="PANTHER" id="PTHR19303:SF73">
    <property type="entry name" value="PROTEIN PDC2"/>
    <property type="match status" value="1"/>
</dbReference>
<dbReference type="Proteomes" id="UP001259832">
    <property type="component" value="Unassembled WGS sequence"/>
</dbReference>
<evidence type="ECO:0000313" key="4">
    <source>
        <dbReference type="Proteomes" id="UP001259832"/>
    </source>
</evidence>